<sequence length="82" mass="9934">MRCGKRAVKWKSDSPSNKILIGQQYNNAKRQASEITWPTWRNNVDNMGEKVWMETEAIWRWPTSWYEELRGRWCNNMVEKVE</sequence>
<accession>A0A2Z6SJX5</accession>
<protein>
    <submittedName>
        <fullName evidence="1">Uncharacterized protein</fullName>
    </submittedName>
</protein>
<name>A0A2Z6SJX5_9GLOM</name>
<comment type="caution">
    <text evidence="1">The sequence shown here is derived from an EMBL/GenBank/DDBJ whole genome shotgun (WGS) entry which is preliminary data.</text>
</comment>
<keyword evidence="2" id="KW-1185">Reference proteome</keyword>
<dbReference type="AlphaFoldDB" id="A0A2Z6SJX5"/>
<dbReference type="Proteomes" id="UP000247702">
    <property type="component" value="Unassembled WGS sequence"/>
</dbReference>
<evidence type="ECO:0000313" key="2">
    <source>
        <dbReference type="Proteomes" id="UP000247702"/>
    </source>
</evidence>
<dbReference type="EMBL" id="BEXD01004072">
    <property type="protein sequence ID" value="GBC06419.1"/>
    <property type="molecule type" value="Genomic_DNA"/>
</dbReference>
<reference evidence="1 2" key="1">
    <citation type="submission" date="2017-11" db="EMBL/GenBank/DDBJ databases">
        <title>The genome of Rhizophagus clarus HR1 reveals common genetic basis of auxotrophy among arbuscular mycorrhizal fungi.</title>
        <authorList>
            <person name="Kobayashi Y."/>
        </authorList>
    </citation>
    <scope>NUCLEOTIDE SEQUENCE [LARGE SCALE GENOMIC DNA]</scope>
    <source>
        <strain evidence="1 2">HR1</strain>
    </source>
</reference>
<evidence type="ECO:0000313" key="1">
    <source>
        <dbReference type="EMBL" id="GBC06419.1"/>
    </source>
</evidence>
<organism evidence="1 2">
    <name type="scientific">Rhizophagus clarus</name>
    <dbReference type="NCBI Taxonomy" id="94130"/>
    <lineage>
        <taxon>Eukaryota</taxon>
        <taxon>Fungi</taxon>
        <taxon>Fungi incertae sedis</taxon>
        <taxon>Mucoromycota</taxon>
        <taxon>Glomeromycotina</taxon>
        <taxon>Glomeromycetes</taxon>
        <taxon>Glomerales</taxon>
        <taxon>Glomeraceae</taxon>
        <taxon>Rhizophagus</taxon>
    </lineage>
</organism>
<proteinExistence type="predicted"/>
<gene>
    <name evidence="1" type="ORF">RclHR1_06810008</name>
</gene>